<gene>
    <name evidence="4" type="ORF">MACH26_40310</name>
</gene>
<dbReference type="KEGG" id="pmaw:MACH26_40310"/>
<dbReference type="InterPro" id="IPR027385">
    <property type="entry name" value="Beta-barrel_OMP"/>
</dbReference>
<name>A0AA48KWF7_9ALTE</name>
<evidence type="ECO:0000313" key="4">
    <source>
        <dbReference type="EMBL" id="BDX08510.1"/>
    </source>
</evidence>
<dbReference type="Pfam" id="PF13505">
    <property type="entry name" value="OMP_b-brl"/>
    <property type="match status" value="1"/>
</dbReference>
<sequence length="213" mass="23420">MKRQLFIFTIGLTSLHALADNASWYVKPYLGLSSISDQQGTLVQAANNTDITTNTDSGFTSGIALGYQYNAHYSAELGWEYRSSDTDSQLSANDNSYGGNYASSLFFLNGFYHLASSSDWTPYVGAGLAWVQEVDLDLELNGTEQSYSGDGDTGYQLMLGVDYAIGSQWQANAELRYLTIGDIDLQGEENATGELRGFDYDPMTLSVALKYRF</sequence>
<evidence type="ECO:0000256" key="1">
    <source>
        <dbReference type="ARBA" id="ARBA00022729"/>
    </source>
</evidence>
<evidence type="ECO:0000256" key="2">
    <source>
        <dbReference type="SAM" id="SignalP"/>
    </source>
</evidence>
<keyword evidence="1 2" id="KW-0732">Signal</keyword>
<organism evidence="4 5">
    <name type="scientific">Planctobacterium marinum</name>
    <dbReference type="NCBI Taxonomy" id="1631968"/>
    <lineage>
        <taxon>Bacteria</taxon>
        <taxon>Pseudomonadati</taxon>
        <taxon>Pseudomonadota</taxon>
        <taxon>Gammaproteobacteria</taxon>
        <taxon>Alteromonadales</taxon>
        <taxon>Alteromonadaceae</taxon>
        <taxon>Planctobacterium</taxon>
    </lineage>
</organism>
<feature type="signal peptide" evidence="2">
    <location>
        <begin position="1"/>
        <end position="19"/>
    </location>
</feature>
<evidence type="ECO:0000313" key="5">
    <source>
        <dbReference type="Proteomes" id="UP001333710"/>
    </source>
</evidence>
<feature type="domain" description="Outer membrane protein beta-barrel" evidence="3">
    <location>
        <begin position="10"/>
        <end position="213"/>
    </location>
</feature>
<dbReference type="Proteomes" id="UP001333710">
    <property type="component" value="Chromosome"/>
</dbReference>
<keyword evidence="5" id="KW-1185">Reference proteome</keyword>
<proteinExistence type="predicted"/>
<dbReference type="SUPFAM" id="SSF56925">
    <property type="entry name" value="OMPA-like"/>
    <property type="match status" value="1"/>
</dbReference>
<feature type="chain" id="PRO_5041262436" description="Outer membrane protein beta-barrel domain-containing protein" evidence="2">
    <location>
        <begin position="20"/>
        <end position="213"/>
    </location>
</feature>
<reference evidence="4" key="1">
    <citation type="submission" date="2023-01" db="EMBL/GenBank/DDBJ databases">
        <title>Complete genome sequence of Planctobacterium marinum strain Dej080120_11.</title>
        <authorList>
            <person name="Ueki S."/>
            <person name="Maruyama F."/>
        </authorList>
    </citation>
    <scope>NUCLEOTIDE SEQUENCE</scope>
    <source>
        <strain evidence="4">Dej080120_11</strain>
    </source>
</reference>
<dbReference type="InterPro" id="IPR011250">
    <property type="entry name" value="OMP/PagP_B-barrel"/>
</dbReference>
<evidence type="ECO:0000259" key="3">
    <source>
        <dbReference type="Pfam" id="PF13505"/>
    </source>
</evidence>
<dbReference type="RefSeq" id="WP_338294579.1">
    <property type="nucleotide sequence ID" value="NZ_AP027272.1"/>
</dbReference>
<accession>A0AA48KWF7</accession>
<dbReference type="EMBL" id="AP027272">
    <property type="protein sequence ID" value="BDX08510.1"/>
    <property type="molecule type" value="Genomic_DNA"/>
</dbReference>
<protein>
    <recommendedName>
        <fullName evidence="3">Outer membrane protein beta-barrel domain-containing protein</fullName>
    </recommendedName>
</protein>
<dbReference type="AlphaFoldDB" id="A0AA48KWF7"/>
<dbReference type="Gene3D" id="2.40.160.20">
    <property type="match status" value="1"/>
</dbReference>